<dbReference type="STRING" id="908615.SAMN05421540_105101"/>
<feature type="transmembrane region" description="Helical" evidence="1">
    <location>
        <begin position="37"/>
        <end position="57"/>
    </location>
</feature>
<gene>
    <name evidence="2" type="ORF">SAMN05421540_105101</name>
</gene>
<proteinExistence type="predicted"/>
<evidence type="ECO:0000313" key="3">
    <source>
        <dbReference type="Proteomes" id="UP000198820"/>
    </source>
</evidence>
<keyword evidence="1" id="KW-0812">Transmembrane</keyword>
<dbReference type="EMBL" id="FNQF01000005">
    <property type="protein sequence ID" value="SEA37646.1"/>
    <property type="molecule type" value="Genomic_DNA"/>
</dbReference>
<dbReference type="AlphaFoldDB" id="A0A1H4ANY3"/>
<evidence type="ECO:0000256" key="1">
    <source>
        <dbReference type="SAM" id="Phobius"/>
    </source>
</evidence>
<organism evidence="2 3">
    <name type="scientific">Psychroflexus halocasei</name>
    <dbReference type="NCBI Taxonomy" id="908615"/>
    <lineage>
        <taxon>Bacteria</taxon>
        <taxon>Pseudomonadati</taxon>
        <taxon>Bacteroidota</taxon>
        <taxon>Flavobacteriia</taxon>
        <taxon>Flavobacteriales</taxon>
        <taxon>Flavobacteriaceae</taxon>
        <taxon>Psychroflexus</taxon>
    </lineage>
</organism>
<keyword evidence="1" id="KW-1133">Transmembrane helix</keyword>
<accession>A0A1H4ANY3</accession>
<reference evidence="2 3" key="1">
    <citation type="submission" date="2016-10" db="EMBL/GenBank/DDBJ databases">
        <authorList>
            <person name="de Groot N.N."/>
        </authorList>
    </citation>
    <scope>NUCLEOTIDE SEQUENCE [LARGE SCALE GENOMIC DNA]</scope>
    <source>
        <strain evidence="2 3">DSM 23581</strain>
    </source>
</reference>
<evidence type="ECO:0000313" key="2">
    <source>
        <dbReference type="EMBL" id="SEA37646.1"/>
    </source>
</evidence>
<dbReference type="Proteomes" id="UP000198820">
    <property type="component" value="Unassembled WGS sequence"/>
</dbReference>
<keyword evidence="1" id="KW-0472">Membrane</keyword>
<name>A0A1H4ANY3_9FLAO</name>
<protein>
    <submittedName>
        <fullName evidence="2">Uncharacterized protein</fullName>
    </submittedName>
</protein>
<feature type="transmembrane region" description="Helical" evidence="1">
    <location>
        <begin position="12"/>
        <end position="31"/>
    </location>
</feature>
<keyword evidence="3" id="KW-1185">Reference proteome</keyword>
<sequence length="78" mass="9295">MKLIYQEKQVIWLIVIPFSIFLFFLIPLLLIPSDSEIVKLVFLFLIVLFSLILINLYQLKFSVFQNHLEIKFGLGFFK</sequence>